<comment type="caution">
    <text evidence="4">The sequence shown here is derived from an EMBL/GenBank/DDBJ whole genome shotgun (WGS) entry which is preliminary data.</text>
</comment>
<dbReference type="RefSeq" id="WP_284100503.1">
    <property type="nucleotide sequence ID" value="NZ_JARRAF010000008.1"/>
</dbReference>
<protein>
    <submittedName>
        <fullName evidence="4">Ribonuclease T2</fullName>
    </submittedName>
</protein>
<dbReference type="InterPro" id="IPR036430">
    <property type="entry name" value="RNase_T2-like_sf"/>
</dbReference>
<evidence type="ECO:0000256" key="2">
    <source>
        <dbReference type="RuleBase" id="RU004328"/>
    </source>
</evidence>
<keyword evidence="5" id="KW-1185">Reference proteome</keyword>
<sequence>MKLKSKTILFAGLAIFSSFQAVKADSFDYYLFAASWQPGFCATHADKAECQTLTSSSWTASHMSLHGLWPNRYGGNHPAYCGVSSQVVGMDKNNSQWCQMGDYGLSSSFRQSLAQQMPGVDSCLDYHEWYKHGSCAGQAPVDYFATAQWLTQQLGGTSFNQFLVTNRGRTVSRNALLNAFDASFGSNARRAVSLKCTKSGGVSYFAEAWIALNADTLDQFPSASSLVMDAGQAGNCPSSNIYIARF</sequence>
<evidence type="ECO:0000256" key="1">
    <source>
        <dbReference type="ARBA" id="ARBA00007469"/>
    </source>
</evidence>
<dbReference type="Proteomes" id="UP001172778">
    <property type="component" value="Unassembled WGS sequence"/>
</dbReference>
<proteinExistence type="inferred from homology"/>
<dbReference type="PANTHER" id="PTHR11240:SF22">
    <property type="entry name" value="RIBONUCLEASE T2"/>
    <property type="match status" value="1"/>
</dbReference>
<evidence type="ECO:0000313" key="4">
    <source>
        <dbReference type="EMBL" id="MDK2124193.1"/>
    </source>
</evidence>
<dbReference type="InterPro" id="IPR001568">
    <property type="entry name" value="RNase_T2-like"/>
</dbReference>
<gene>
    <name evidence="4" type="ORF">PZA18_09050</name>
</gene>
<organism evidence="4 5">
    <name type="scientific">Parachitinimonas caeni</name>
    <dbReference type="NCBI Taxonomy" id="3031301"/>
    <lineage>
        <taxon>Bacteria</taxon>
        <taxon>Pseudomonadati</taxon>
        <taxon>Pseudomonadota</taxon>
        <taxon>Betaproteobacteria</taxon>
        <taxon>Neisseriales</taxon>
        <taxon>Chitinibacteraceae</taxon>
        <taxon>Parachitinimonas</taxon>
    </lineage>
</organism>
<reference evidence="4" key="1">
    <citation type="submission" date="2023-03" db="EMBL/GenBank/DDBJ databases">
        <title>Chitinimonas shenzhenensis gen. nov., sp. nov., a novel member of family Burkholderiaceae isolated from activated sludge collected in Shen Zhen, China.</title>
        <authorList>
            <person name="Wang X."/>
        </authorList>
    </citation>
    <scope>NUCLEOTIDE SEQUENCE</scope>
    <source>
        <strain evidence="4">DQS-5</strain>
    </source>
</reference>
<feature type="signal peptide" evidence="3">
    <location>
        <begin position="1"/>
        <end position="23"/>
    </location>
</feature>
<dbReference type="Gene3D" id="3.90.730.10">
    <property type="entry name" value="Ribonuclease T2-like"/>
    <property type="match status" value="1"/>
</dbReference>
<feature type="chain" id="PRO_5045408303" evidence="3">
    <location>
        <begin position="24"/>
        <end position="246"/>
    </location>
</feature>
<evidence type="ECO:0000313" key="5">
    <source>
        <dbReference type="Proteomes" id="UP001172778"/>
    </source>
</evidence>
<dbReference type="EMBL" id="JARRAF010000008">
    <property type="protein sequence ID" value="MDK2124193.1"/>
    <property type="molecule type" value="Genomic_DNA"/>
</dbReference>
<keyword evidence="3" id="KW-0732">Signal</keyword>
<dbReference type="SUPFAM" id="SSF55895">
    <property type="entry name" value="Ribonuclease Rh-like"/>
    <property type="match status" value="1"/>
</dbReference>
<dbReference type="Pfam" id="PF00445">
    <property type="entry name" value="Ribonuclease_T2"/>
    <property type="match status" value="1"/>
</dbReference>
<dbReference type="PANTHER" id="PTHR11240">
    <property type="entry name" value="RIBONUCLEASE T2"/>
    <property type="match status" value="1"/>
</dbReference>
<accession>A0ABT7DYQ6</accession>
<comment type="similarity">
    <text evidence="1 2">Belongs to the RNase T2 family.</text>
</comment>
<name>A0ABT7DYQ6_9NEIS</name>
<dbReference type="CDD" id="cd01062">
    <property type="entry name" value="RNase_T2_prok"/>
    <property type="match status" value="1"/>
</dbReference>
<dbReference type="InterPro" id="IPR039378">
    <property type="entry name" value="RNase_T2_prok"/>
</dbReference>
<evidence type="ECO:0000256" key="3">
    <source>
        <dbReference type="SAM" id="SignalP"/>
    </source>
</evidence>